<dbReference type="GO" id="GO:0006513">
    <property type="term" value="P:protein monoubiquitination"/>
    <property type="evidence" value="ECO:0007669"/>
    <property type="project" value="InterPro"/>
</dbReference>
<evidence type="ECO:0000256" key="1">
    <source>
        <dbReference type="ARBA" id="ARBA00000900"/>
    </source>
</evidence>
<dbReference type="GO" id="GO:0005634">
    <property type="term" value="C:nucleus"/>
    <property type="evidence" value="ECO:0007669"/>
    <property type="project" value="UniProtKB-SubCell"/>
</dbReference>
<dbReference type="InterPro" id="IPR013083">
    <property type="entry name" value="Znf_RING/FYVE/PHD"/>
</dbReference>
<keyword evidence="8 17" id="KW-0479">Metal-binding</keyword>
<gene>
    <name evidence="21" type="ORF">FIE12Z_12995</name>
</gene>
<evidence type="ECO:0000259" key="19">
    <source>
        <dbReference type="PROSITE" id="PS50089"/>
    </source>
</evidence>
<feature type="compositionally biased region" description="Acidic residues" evidence="18">
    <location>
        <begin position="147"/>
        <end position="169"/>
    </location>
</feature>
<name>A0A395M4H5_9HYPO</name>
<evidence type="ECO:0000256" key="14">
    <source>
        <dbReference type="ARBA" id="ARBA00023204"/>
    </source>
</evidence>
<dbReference type="SMART" id="SM00184">
    <property type="entry name" value="RING"/>
    <property type="match status" value="1"/>
</dbReference>
<comment type="similarity">
    <text evidence="4 17">Belongs to the RAD18 family.</text>
</comment>
<feature type="region of interest" description="Disordered" evidence="18">
    <location>
        <begin position="196"/>
        <end position="227"/>
    </location>
</feature>
<sequence>MADQYLPDSTDWLSTPLSALAAVENALRCQVCKDFFKTPMITSCSHTFCSLCIRRVLSSDGKCPLCRATEQENKLRSNWSLEEAVQAFVSARSATLELARGNKLQPSAPKRKTAEEHHDSNGAPNGKRLRSSARLQKAQPTTPITEPTEDDEIIEVPDSDDDGEYQPELDDGLVACPVCQDRMKEWQVFKHLETCTGPKTKPQRTHASSSSSIYSQQRQPGTAPERLPTINYSMYKEQALRKKMADLGISNQGPRALLERRHKEWMTIWNSNCDAVRPRKRHELLHDLDVWERTQGGRAPTTGRAAQNAAIIKDKDFDAAAWAAKHDTSFKDLIANARKTRLDAKRKAEEAAKETETEQNANTLPQAQNSDASEQQHSSQDGRASLPSTTTMSEGQEVSHKVSGLVVPNMAGTRGTTYQASSQLDQGISYSSERLEEPSISQPAISGRSNMDRQPMYMHTEGNLHDTTINQS</sequence>
<evidence type="ECO:0000256" key="4">
    <source>
        <dbReference type="ARBA" id="ARBA00009506"/>
    </source>
</evidence>
<dbReference type="UniPathway" id="UPA00143"/>
<dbReference type="GO" id="GO:0006301">
    <property type="term" value="P:DNA damage tolerance"/>
    <property type="evidence" value="ECO:0007669"/>
    <property type="project" value="InterPro"/>
</dbReference>
<dbReference type="InterPro" id="IPR001841">
    <property type="entry name" value="Znf_RING"/>
</dbReference>
<feature type="region of interest" description="Disordered" evidence="18">
    <location>
        <begin position="100"/>
        <end position="169"/>
    </location>
</feature>
<evidence type="ECO:0000313" key="22">
    <source>
        <dbReference type="Proteomes" id="UP000265631"/>
    </source>
</evidence>
<dbReference type="PROSITE" id="PS50800">
    <property type="entry name" value="SAP"/>
    <property type="match status" value="1"/>
</dbReference>
<feature type="compositionally biased region" description="Polar residues" evidence="18">
    <location>
        <begin position="364"/>
        <end position="396"/>
    </location>
</feature>
<feature type="region of interest" description="Disordered" evidence="18">
    <location>
        <begin position="345"/>
        <end position="401"/>
    </location>
</feature>
<evidence type="ECO:0000256" key="5">
    <source>
        <dbReference type="ARBA" id="ARBA00012483"/>
    </source>
</evidence>
<dbReference type="PANTHER" id="PTHR14134">
    <property type="entry name" value="E3 UBIQUITIN-PROTEIN LIGASE RAD18"/>
    <property type="match status" value="1"/>
</dbReference>
<keyword evidence="15 17" id="KW-0539">Nucleus</keyword>
<evidence type="ECO:0000256" key="10">
    <source>
        <dbReference type="ARBA" id="ARBA00022771"/>
    </source>
</evidence>
<evidence type="ECO:0000256" key="8">
    <source>
        <dbReference type="ARBA" id="ARBA00022723"/>
    </source>
</evidence>
<dbReference type="OrthoDB" id="9049620at2759"/>
<evidence type="ECO:0000256" key="2">
    <source>
        <dbReference type="ARBA" id="ARBA00004123"/>
    </source>
</evidence>
<evidence type="ECO:0000256" key="12">
    <source>
        <dbReference type="ARBA" id="ARBA00022833"/>
    </source>
</evidence>
<keyword evidence="13 17" id="KW-0238">DNA-binding</keyword>
<evidence type="ECO:0000256" key="6">
    <source>
        <dbReference type="ARBA" id="ARBA00015551"/>
    </source>
</evidence>
<evidence type="ECO:0000256" key="16">
    <source>
        <dbReference type="PROSITE-ProRule" id="PRU00175"/>
    </source>
</evidence>
<dbReference type="Gene3D" id="3.30.40.10">
    <property type="entry name" value="Zinc/RING finger domain, C3HC4 (zinc finger)"/>
    <property type="match status" value="1"/>
</dbReference>
<comment type="subunit">
    <text evidence="17">Interacts with E2 UBC2, forming a complex with ubiquitin ligase activity.</text>
</comment>
<dbReference type="AlphaFoldDB" id="A0A395M4H5"/>
<comment type="subcellular location">
    <subcellularLocation>
        <location evidence="2 17">Nucleus</location>
    </subcellularLocation>
</comment>
<dbReference type="GO" id="GO:0097505">
    <property type="term" value="C:Rad6-Rad18 complex"/>
    <property type="evidence" value="ECO:0007669"/>
    <property type="project" value="TreeGrafter"/>
</dbReference>
<keyword evidence="11 17" id="KW-0833">Ubl conjugation pathway</keyword>
<dbReference type="Proteomes" id="UP000265631">
    <property type="component" value="Unassembled WGS sequence"/>
</dbReference>
<protein>
    <recommendedName>
        <fullName evidence="6 17">Postreplication repair E3 ubiquitin-protein ligase RAD18</fullName>
        <ecNumber evidence="5 17">2.3.2.27</ecNumber>
    </recommendedName>
    <alternativeName>
        <fullName evidence="17">RING-type E3 ubiquitin transferase RAD18</fullName>
    </alternativeName>
</protein>
<comment type="catalytic activity">
    <reaction evidence="1 17">
        <text>S-ubiquitinyl-[E2 ubiquitin-conjugating enzyme]-L-cysteine + [acceptor protein]-L-lysine = [E2 ubiquitin-conjugating enzyme]-L-cysteine + N(6)-ubiquitinyl-[acceptor protein]-L-lysine.</text>
        <dbReference type="EC" id="2.3.2.27"/>
    </reaction>
</comment>
<feature type="compositionally biased region" description="Polar residues" evidence="18">
    <location>
        <begin position="417"/>
        <end position="432"/>
    </location>
</feature>
<feature type="domain" description="SAP" evidence="20">
    <location>
        <begin position="232"/>
        <end position="266"/>
    </location>
</feature>
<keyword evidence="10 16" id="KW-0863">Zinc-finger</keyword>
<comment type="function">
    <text evidence="17">E3 RING-finger protein, member of the UBC2/RAD6 epistasis group. Associates to the E2 ubiquitin conjugating enzyme UBC2/RAD6 to form the UBC2-RAD18 ubiquitin ligase complex involved in postreplicative repair (PRR) of damaged DNA.</text>
</comment>
<dbReference type="InterPro" id="IPR017907">
    <property type="entry name" value="Znf_RING_CS"/>
</dbReference>
<dbReference type="PANTHER" id="PTHR14134:SF2">
    <property type="entry name" value="E3 UBIQUITIN-PROTEIN LIGASE RAD18"/>
    <property type="match status" value="1"/>
</dbReference>
<accession>A0A395M4H5</accession>
<evidence type="ECO:0000256" key="15">
    <source>
        <dbReference type="ARBA" id="ARBA00023242"/>
    </source>
</evidence>
<evidence type="ECO:0000313" key="21">
    <source>
        <dbReference type="EMBL" id="RFN41202.1"/>
    </source>
</evidence>
<organism evidence="21 22">
    <name type="scientific">Fusarium flagelliforme</name>
    <dbReference type="NCBI Taxonomy" id="2675880"/>
    <lineage>
        <taxon>Eukaryota</taxon>
        <taxon>Fungi</taxon>
        <taxon>Dikarya</taxon>
        <taxon>Ascomycota</taxon>
        <taxon>Pezizomycotina</taxon>
        <taxon>Sordariomycetes</taxon>
        <taxon>Hypocreomycetidae</taxon>
        <taxon>Hypocreales</taxon>
        <taxon>Nectriaceae</taxon>
        <taxon>Fusarium</taxon>
        <taxon>Fusarium incarnatum-equiseti species complex</taxon>
    </lineage>
</organism>
<keyword evidence="7 17" id="KW-0808">Transferase</keyword>
<evidence type="ECO:0000256" key="7">
    <source>
        <dbReference type="ARBA" id="ARBA00022679"/>
    </source>
</evidence>
<dbReference type="InterPro" id="IPR004580">
    <property type="entry name" value="Rad18_fungi"/>
</dbReference>
<dbReference type="PROSITE" id="PS00518">
    <property type="entry name" value="ZF_RING_1"/>
    <property type="match status" value="1"/>
</dbReference>
<dbReference type="GO" id="GO:0003697">
    <property type="term" value="F:single-stranded DNA binding"/>
    <property type="evidence" value="ECO:0007669"/>
    <property type="project" value="UniProtKB-UniRule"/>
</dbReference>
<keyword evidence="12 17" id="KW-0862">Zinc</keyword>
<proteinExistence type="inferred from homology"/>
<dbReference type="STRING" id="2594813.A0A395M4H5"/>
<reference evidence="21 22" key="1">
    <citation type="journal article" date="2018" name="PLoS Pathog.">
        <title>Evolution of structural diversity of trichothecenes, a family of toxins produced by plant pathogenic and entomopathogenic fungi.</title>
        <authorList>
            <person name="Proctor R.H."/>
            <person name="McCormick S.P."/>
            <person name="Kim H.S."/>
            <person name="Cardoza R.E."/>
            <person name="Stanley A.M."/>
            <person name="Lindo L."/>
            <person name="Kelly A."/>
            <person name="Brown D.W."/>
            <person name="Lee T."/>
            <person name="Vaughan M.M."/>
            <person name="Alexander N.J."/>
            <person name="Busman M."/>
            <person name="Gutierrez S."/>
        </authorList>
    </citation>
    <scope>NUCLEOTIDE SEQUENCE [LARGE SCALE GENOMIC DNA]</scope>
    <source>
        <strain evidence="21 22">NRRL 13405</strain>
    </source>
</reference>
<keyword evidence="22" id="KW-1185">Reference proteome</keyword>
<dbReference type="InterPro" id="IPR039577">
    <property type="entry name" value="Rad18"/>
</dbReference>
<dbReference type="GO" id="GO:0006281">
    <property type="term" value="P:DNA repair"/>
    <property type="evidence" value="ECO:0007669"/>
    <property type="project" value="UniProtKB-KW"/>
</dbReference>
<dbReference type="InterPro" id="IPR006642">
    <property type="entry name" value="Rad18_UBZ4"/>
</dbReference>
<dbReference type="EC" id="2.3.2.27" evidence="5 17"/>
<evidence type="ECO:0000256" key="3">
    <source>
        <dbReference type="ARBA" id="ARBA00004906"/>
    </source>
</evidence>
<evidence type="ECO:0000256" key="18">
    <source>
        <dbReference type="SAM" id="MobiDB-lite"/>
    </source>
</evidence>
<dbReference type="SMART" id="SM00734">
    <property type="entry name" value="ZnF_Rad18"/>
    <property type="match status" value="1"/>
</dbReference>
<evidence type="ECO:0000256" key="13">
    <source>
        <dbReference type="ARBA" id="ARBA00023125"/>
    </source>
</evidence>
<evidence type="ECO:0000259" key="20">
    <source>
        <dbReference type="PROSITE" id="PS50800"/>
    </source>
</evidence>
<keyword evidence="9 17" id="KW-0227">DNA damage</keyword>
<feature type="compositionally biased region" description="Polar residues" evidence="18">
    <location>
        <begin position="439"/>
        <end position="449"/>
    </location>
</feature>
<evidence type="ECO:0000256" key="9">
    <source>
        <dbReference type="ARBA" id="ARBA00022763"/>
    </source>
</evidence>
<keyword evidence="14 17" id="KW-0234">DNA repair</keyword>
<dbReference type="NCBIfam" id="TIGR00599">
    <property type="entry name" value="rad18"/>
    <property type="match status" value="1"/>
</dbReference>
<dbReference type="InterPro" id="IPR003034">
    <property type="entry name" value="SAP_dom"/>
</dbReference>
<feature type="domain" description="RING-type" evidence="19">
    <location>
        <begin position="29"/>
        <end position="67"/>
    </location>
</feature>
<dbReference type="GO" id="GO:0061630">
    <property type="term" value="F:ubiquitin protein ligase activity"/>
    <property type="evidence" value="ECO:0007669"/>
    <property type="project" value="UniProtKB-UniRule"/>
</dbReference>
<comment type="pathway">
    <text evidence="3 17">Protein modification; protein ubiquitination.</text>
</comment>
<dbReference type="SUPFAM" id="SSF57850">
    <property type="entry name" value="RING/U-box"/>
    <property type="match status" value="1"/>
</dbReference>
<dbReference type="PROSITE" id="PS50089">
    <property type="entry name" value="ZF_RING_2"/>
    <property type="match status" value="1"/>
</dbReference>
<dbReference type="GO" id="GO:0008270">
    <property type="term" value="F:zinc ion binding"/>
    <property type="evidence" value="ECO:0007669"/>
    <property type="project" value="UniProtKB-KW"/>
</dbReference>
<evidence type="ECO:0000256" key="11">
    <source>
        <dbReference type="ARBA" id="ARBA00022786"/>
    </source>
</evidence>
<dbReference type="EMBL" id="PXXK01000887">
    <property type="protein sequence ID" value="RFN41202.1"/>
    <property type="molecule type" value="Genomic_DNA"/>
</dbReference>
<dbReference type="FunFam" id="3.30.40.10:FF:000172">
    <property type="entry name" value="E3 ubiquitin-protein ligase RAD18"/>
    <property type="match status" value="1"/>
</dbReference>
<feature type="region of interest" description="Disordered" evidence="18">
    <location>
        <begin position="417"/>
        <end position="472"/>
    </location>
</feature>
<comment type="caution">
    <text evidence="21">The sequence shown here is derived from an EMBL/GenBank/DDBJ whole genome shotgun (WGS) entry which is preliminary data.</text>
</comment>
<evidence type="ECO:0000256" key="17">
    <source>
        <dbReference type="RuleBase" id="RU368093"/>
    </source>
</evidence>
<feature type="compositionally biased region" description="Basic and acidic residues" evidence="18">
    <location>
        <begin position="345"/>
        <end position="356"/>
    </location>
</feature>
<dbReference type="Pfam" id="PF13923">
    <property type="entry name" value="zf-C3HC4_2"/>
    <property type="match status" value="1"/>
</dbReference>